<evidence type="ECO:0000259" key="1">
    <source>
        <dbReference type="Pfam" id="PF13460"/>
    </source>
</evidence>
<evidence type="ECO:0000313" key="3">
    <source>
        <dbReference type="Proteomes" id="UP000734854"/>
    </source>
</evidence>
<gene>
    <name evidence="2" type="ORF">ZIOFF_040349</name>
</gene>
<dbReference type="InterPro" id="IPR051207">
    <property type="entry name" value="ComplexI_NDUFA9_subunit"/>
</dbReference>
<feature type="domain" description="NAD(P)-binding" evidence="1">
    <location>
        <begin position="319"/>
        <end position="460"/>
    </location>
</feature>
<dbReference type="GO" id="GO:0044877">
    <property type="term" value="F:protein-containing complex binding"/>
    <property type="evidence" value="ECO:0007669"/>
    <property type="project" value="TreeGrafter"/>
</dbReference>
<proteinExistence type="predicted"/>
<dbReference type="SUPFAM" id="SSF51735">
    <property type="entry name" value="NAD(P)-binding Rossmann-fold domains"/>
    <property type="match status" value="3"/>
</dbReference>
<dbReference type="AlphaFoldDB" id="A0A8J5GFB3"/>
<sequence length="732" mass="79333">MSSMYGSIESNSPPSSIKILVLGGNGFVGSHVCKEALARGFSVASLSRSGRPSIKELWADEVEWYKGNLLEPESLKDAMRDATSVISCVGGFGSPSYMRTLNGTANVNAVQAAAENGVKRFVYISAASFGVIDYCIQGYYDGQRATEAEIKKRFADAEYRSSESEWLHLELKAHDSLLATLENAFAGVILRPGYIYGTRPIGPLKIPFGRMWTPFEMAFQHTPFLRKIPLIGPFFTPPVNVAKVAKVTVKINLGFAIGILTNSNVLCLLIVYLEREFGEIVDGDDFMNVYGRSSETEPLKAEEAGRETSRSTAKILVLGGNGFVGSHVCKEALAQGFSVSSLSRSGKPSTRESWAEKVEWHKGNLLEPESLRDAMSDATAVVSCVGGFGSPSHMRTLNGTANVNAVQVASEQGVQRFAYVSAASFGVIDYFLQGYYDGQRVTEAAISSRFPNGGVILRPGYIYGKSESIIFAPFEKVLQYAEPLRRIPLIGPVFTPPVSVFKVAKLLVLGGNGFIGSHVCKEALDQGLSVSSLSRSGRSSIREQWADKVEWRQGSLLVPETWRDALNDVTAVISCVGGFGSNSHMYKINGTANINAIRAASEKGVKRFVYVSAADFGPVNYLLKGYYEGKRDAEAELLLKFAFGGVILRPGFVHGTRRVGSIKIPLWLIGSPLEMVLQHAKPLSRIPVVGPLFTPPVNVTSVAKVAVRAATNPVFPPGIVDAYGILRYGKQK</sequence>
<feature type="domain" description="NAD(P)-binding" evidence="1">
    <location>
        <begin position="510"/>
        <end position="652"/>
    </location>
</feature>
<dbReference type="InterPro" id="IPR016040">
    <property type="entry name" value="NAD(P)-bd_dom"/>
</dbReference>
<dbReference type="PANTHER" id="PTHR12126:SF16">
    <property type="entry name" value="MIOREX COMPLEX COMPONENT 2"/>
    <property type="match status" value="1"/>
</dbReference>
<dbReference type="Gene3D" id="3.40.50.720">
    <property type="entry name" value="NAD(P)-binding Rossmann-like Domain"/>
    <property type="match status" value="3"/>
</dbReference>
<dbReference type="GO" id="GO:0005739">
    <property type="term" value="C:mitochondrion"/>
    <property type="evidence" value="ECO:0007669"/>
    <property type="project" value="TreeGrafter"/>
</dbReference>
<evidence type="ECO:0000313" key="2">
    <source>
        <dbReference type="EMBL" id="KAG6500503.1"/>
    </source>
</evidence>
<feature type="domain" description="NAD(P)-binding" evidence="1">
    <location>
        <begin position="23"/>
        <end position="169"/>
    </location>
</feature>
<protein>
    <recommendedName>
        <fullName evidence="1">NAD(P)-binding domain-containing protein</fullName>
    </recommendedName>
</protein>
<name>A0A8J5GFB3_ZINOF</name>
<keyword evidence="3" id="KW-1185">Reference proteome</keyword>
<dbReference type="Proteomes" id="UP000734854">
    <property type="component" value="Unassembled WGS sequence"/>
</dbReference>
<dbReference type="EMBL" id="JACMSC010000011">
    <property type="protein sequence ID" value="KAG6500503.1"/>
    <property type="molecule type" value="Genomic_DNA"/>
</dbReference>
<dbReference type="PANTHER" id="PTHR12126">
    <property type="entry name" value="NADH-UBIQUINONE OXIDOREDUCTASE 39 KDA SUBUNIT-RELATED"/>
    <property type="match status" value="1"/>
</dbReference>
<dbReference type="InterPro" id="IPR036291">
    <property type="entry name" value="NAD(P)-bd_dom_sf"/>
</dbReference>
<accession>A0A8J5GFB3</accession>
<dbReference type="Pfam" id="PF13460">
    <property type="entry name" value="NAD_binding_10"/>
    <property type="match status" value="3"/>
</dbReference>
<comment type="caution">
    <text evidence="2">The sequence shown here is derived from an EMBL/GenBank/DDBJ whole genome shotgun (WGS) entry which is preliminary data.</text>
</comment>
<organism evidence="2 3">
    <name type="scientific">Zingiber officinale</name>
    <name type="common">Ginger</name>
    <name type="synonym">Amomum zingiber</name>
    <dbReference type="NCBI Taxonomy" id="94328"/>
    <lineage>
        <taxon>Eukaryota</taxon>
        <taxon>Viridiplantae</taxon>
        <taxon>Streptophyta</taxon>
        <taxon>Embryophyta</taxon>
        <taxon>Tracheophyta</taxon>
        <taxon>Spermatophyta</taxon>
        <taxon>Magnoliopsida</taxon>
        <taxon>Liliopsida</taxon>
        <taxon>Zingiberales</taxon>
        <taxon>Zingiberaceae</taxon>
        <taxon>Zingiber</taxon>
    </lineage>
</organism>
<reference evidence="2 3" key="1">
    <citation type="submission" date="2020-08" db="EMBL/GenBank/DDBJ databases">
        <title>Plant Genome Project.</title>
        <authorList>
            <person name="Zhang R.-G."/>
        </authorList>
    </citation>
    <scope>NUCLEOTIDE SEQUENCE [LARGE SCALE GENOMIC DNA]</scope>
    <source>
        <tissue evidence="2">Rhizome</tissue>
    </source>
</reference>